<organism evidence="1 2">
    <name type="scientific">Harenicola maris</name>
    <dbReference type="NCBI Taxonomy" id="2841044"/>
    <lineage>
        <taxon>Bacteria</taxon>
        <taxon>Pseudomonadati</taxon>
        <taxon>Pseudomonadota</taxon>
        <taxon>Alphaproteobacteria</taxon>
        <taxon>Rhodobacterales</taxon>
        <taxon>Paracoccaceae</taxon>
        <taxon>Harenicola</taxon>
    </lineage>
</organism>
<keyword evidence="2" id="KW-1185">Reference proteome</keyword>
<dbReference type="EMBL" id="JADQAZ010000001">
    <property type="protein sequence ID" value="MBT0957197.1"/>
    <property type="molecule type" value="Genomic_DNA"/>
</dbReference>
<dbReference type="InterPro" id="IPR027266">
    <property type="entry name" value="TrmE/GcvT-like"/>
</dbReference>
<dbReference type="AlphaFoldDB" id="A0AAP2CQ57"/>
<accession>A0AAP2CQ57</accession>
<dbReference type="SUPFAM" id="SSF103025">
    <property type="entry name" value="Folate-binding domain"/>
    <property type="match status" value="1"/>
</dbReference>
<reference evidence="1 2" key="1">
    <citation type="journal article" date="2021" name="Arch. Microbiol.">
        <title>Harenicola maris gen. nov., sp. nov. isolated from the Sea of Japan shallow sediments.</title>
        <authorList>
            <person name="Romanenko L.A."/>
            <person name="Kurilenko V.V."/>
            <person name="Chernysheva N.Y."/>
            <person name="Tekutyeva L.A."/>
            <person name="Velansky P.V."/>
            <person name="Svetashev V.I."/>
            <person name="Isaeva M.P."/>
        </authorList>
    </citation>
    <scope>NUCLEOTIDE SEQUENCE [LARGE SCALE GENOMIC DNA]</scope>
    <source>
        <strain evidence="1 2">KMM 3653</strain>
    </source>
</reference>
<evidence type="ECO:0000313" key="2">
    <source>
        <dbReference type="Proteomes" id="UP001315686"/>
    </source>
</evidence>
<dbReference type="Proteomes" id="UP001315686">
    <property type="component" value="Unassembled WGS sequence"/>
</dbReference>
<gene>
    <name evidence="1" type="ORF">IV417_07365</name>
</gene>
<proteinExistence type="predicted"/>
<dbReference type="InterPro" id="IPR007375">
    <property type="entry name" value="SoxG"/>
</dbReference>
<dbReference type="Pfam" id="PF04268">
    <property type="entry name" value="SoxG"/>
    <property type="match status" value="1"/>
</dbReference>
<protein>
    <submittedName>
        <fullName evidence="1">Sarcosine oxidase subunit gamma</fullName>
    </submittedName>
</protein>
<name>A0AAP2CQ57_9RHOB</name>
<sequence length="189" mass="19902">MSNPMTMTNSPLGGQSFKGLAQITEAPLTGMITLRGDLSAGWMADAVKQATGALIPQQRMITSGTGASAAWMSPDELLLLVDYKAAEGITKGLNTATAGQFCTAANVSNARVLIDIKGQGARSVLGKLTPADLRPESLAPMEMRRSRIAQVPAAFWLAGEDHFRLIAFRSVAQYAFDILKSAAHPAAAV</sequence>
<comment type="caution">
    <text evidence="1">The sequence shown here is derived from an EMBL/GenBank/DDBJ whole genome shotgun (WGS) entry which is preliminary data.</text>
</comment>
<dbReference type="Gene3D" id="3.30.70.1520">
    <property type="entry name" value="Heterotetrameric sarcosine oxidase"/>
    <property type="match status" value="1"/>
</dbReference>
<dbReference type="Gene3D" id="3.30.1360.120">
    <property type="entry name" value="Probable tRNA modification gtpase trme, domain 1"/>
    <property type="match status" value="1"/>
</dbReference>
<evidence type="ECO:0000313" key="1">
    <source>
        <dbReference type="EMBL" id="MBT0957197.1"/>
    </source>
</evidence>